<feature type="domain" description="Uncharacterized protein TP-0789" evidence="1">
    <location>
        <begin position="63"/>
        <end position="242"/>
    </location>
</feature>
<accession>A0A7V5LIQ5</accession>
<dbReference type="InterPro" id="IPR052944">
    <property type="entry name" value="Sporulation_related"/>
</dbReference>
<dbReference type="EMBL" id="DRTD01000313">
    <property type="protein sequence ID" value="HHE54957.1"/>
    <property type="molecule type" value="Genomic_DNA"/>
</dbReference>
<name>A0A7V5LIQ5_CALAY</name>
<comment type="caution">
    <text evidence="2">The sequence shown here is derived from an EMBL/GenBank/DDBJ whole genome shotgun (WGS) entry which is preliminary data.</text>
</comment>
<evidence type="ECO:0000259" key="1">
    <source>
        <dbReference type="Pfam" id="PF17131"/>
    </source>
</evidence>
<organism evidence="2">
    <name type="scientific">Caldithrix abyssi</name>
    <dbReference type="NCBI Taxonomy" id="187145"/>
    <lineage>
        <taxon>Bacteria</taxon>
        <taxon>Pseudomonadati</taxon>
        <taxon>Calditrichota</taxon>
        <taxon>Calditrichia</taxon>
        <taxon>Calditrichales</taxon>
        <taxon>Calditrichaceae</taxon>
        <taxon>Caldithrix</taxon>
    </lineage>
</organism>
<dbReference type="PANTHER" id="PTHR37507">
    <property type="entry name" value="SPORULATION PROTEIN YDCC"/>
    <property type="match status" value="1"/>
</dbReference>
<sequence>MFTIIFVHLLIVLLTAQSLTPEQIIQKVDQNLNFKSAITISEMEIFGVRGKRTIKAKSWSQGRDRAFTEYLAPAREKGTKMLKLGNELWIYSPQADRIIKIAGHMLRQSVMGSDLSYEDFMENESLLDDYTAQLVTMDTVKQRPCFVLELTAKRSDVSYFKRKIWVDRQRFIPLREELFASSGKILKNMEILKVEKMGRRWYPKEIRFKDMMKEGKGTIFRILKIQFDVNIPPYIFSKASLK</sequence>
<dbReference type="Pfam" id="PF17131">
    <property type="entry name" value="LolA_like"/>
    <property type="match status" value="1"/>
</dbReference>
<dbReference type="PANTHER" id="PTHR37507:SF2">
    <property type="entry name" value="SPORULATION PROTEIN YDCC"/>
    <property type="match status" value="1"/>
</dbReference>
<dbReference type="Proteomes" id="UP000886111">
    <property type="component" value="Unassembled WGS sequence"/>
</dbReference>
<keyword evidence="2" id="KW-0449">Lipoprotein</keyword>
<dbReference type="InterPro" id="IPR033399">
    <property type="entry name" value="TP_0789-like"/>
</dbReference>
<gene>
    <name evidence="2" type="ORF">ENL21_04190</name>
</gene>
<proteinExistence type="predicted"/>
<dbReference type="Gene3D" id="2.50.20.10">
    <property type="entry name" value="Lipoprotein localisation LolA/LolB/LppX"/>
    <property type="match status" value="1"/>
</dbReference>
<dbReference type="CDD" id="cd16329">
    <property type="entry name" value="LolA_like"/>
    <property type="match status" value="1"/>
</dbReference>
<reference evidence="2" key="1">
    <citation type="journal article" date="2020" name="mSystems">
        <title>Genome- and Community-Level Interaction Insights into Carbon Utilization and Element Cycling Functions of Hydrothermarchaeota in Hydrothermal Sediment.</title>
        <authorList>
            <person name="Zhou Z."/>
            <person name="Liu Y."/>
            <person name="Xu W."/>
            <person name="Pan J."/>
            <person name="Luo Z.H."/>
            <person name="Li M."/>
        </authorList>
    </citation>
    <scope>NUCLEOTIDE SEQUENCE [LARGE SCALE GENOMIC DNA]</scope>
    <source>
        <strain evidence="2">HyVt-76</strain>
    </source>
</reference>
<evidence type="ECO:0000313" key="2">
    <source>
        <dbReference type="EMBL" id="HHE54957.1"/>
    </source>
</evidence>
<dbReference type="AlphaFoldDB" id="A0A7V5LIQ5"/>
<protein>
    <submittedName>
        <fullName evidence="2">Outer membrane lipoprotein-sorting protein</fullName>
    </submittedName>
</protein>